<accession>A0AAJ1IBJ8</accession>
<dbReference type="InterPro" id="IPR009057">
    <property type="entry name" value="Homeodomain-like_sf"/>
</dbReference>
<evidence type="ECO:0000256" key="3">
    <source>
        <dbReference type="ARBA" id="ARBA00023163"/>
    </source>
</evidence>
<dbReference type="SMART" id="SM00871">
    <property type="entry name" value="AraC_E_bind"/>
    <property type="match status" value="1"/>
</dbReference>
<evidence type="ECO:0000256" key="1">
    <source>
        <dbReference type="ARBA" id="ARBA00023015"/>
    </source>
</evidence>
<evidence type="ECO:0000313" key="5">
    <source>
        <dbReference type="EMBL" id="MDC7226270.1"/>
    </source>
</evidence>
<dbReference type="InterPro" id="IPR029442">
    <property type="entry name" value="GyrI-like"/>
</dbReference>
<gene>
    <name evidence="5" type="ORF">PQJ61_05860</name>
</gene>
<reference evidence="5 6" key="1">
    <citation type="submission" date="2022-12" db="EMBL/GenBank/DDBJ databases">
        <title>Metagenome assembled genome from gulf of manar.</title>
        <authorList>
            <person name="Kohli P."/>
            <person name="Pk S."/>
            <person name="Venkata Ramana C."/>
            <person name="Sasikala C."/>
        </authorList>
    </citation>
    <scope>NUCLEOTIDE SEQUENCE [LARGE SCALE GENOMIC DNA]</scope>
    <source>
        <strain evidence="5">JB008</strain>
    </source>
</reference>
<dbReference type="Gene3D" id="1.10.10.60">
    <property type="entry name" value="Homeodomain-like"/>
    <property type="match status" value="2"/>
</dbReference>
<evidence type="ECO:0000256" key="2">
    <source>
        <dbReference type="ARBA" id="ARBA00023125"/>
    </source>
</evidence>
<evidence type="ECO:0000259" key="4">
    <source>
        <dbReference type="PROSITE" id="PS01124"/>
    </source>
</evidence>
<dbReference type="PROSITE" id="PS01124">
    <property type="entry name" value="HTH_ARAC_FAMILY_2"/>
    <property type="match status" value="1"/>
</dbReference>
<keyword evidence="3" id="KW-0804">Transcription</keyword>
<dbReference type="InterPro" id="IPR018060">
    <property type="entry name" value="HTH_AraC"/>
</dbReference>
<dbReference type="AlphaFoldDB" id="A0AAJ1IBJ8"/>
<dbReference type="Pfam" id="PF06445">
    <property type="entry name" value="GyrI-like"/>
    <property type="match status" value="1"/>
</dbReference>
<keyword evidence="1" id="KW-0805">Transcription regulation</keyword>
<dbReference type="PANTHER" id="PTHR40055">
    <property type="entry name" value="TRANSCRIPTIONAL REGULATOR YGIV-RELATED"/>
    <property type="match status" value="1"/>
</dbReference>
<dbReference type="InterPro" id="IPR010499">
    <property type="entry name" value="AraC_E-bd"/>
</dbReference>
<dbReference type="EMBL" id="JAQQAL010000011">
    <property type="protein sequence ID" value="MDC7226270.1"/>
    <property type="molecule type" value="Genomic_DNA"/>
</dbReference>
<dbReference type="SUPFAM" id="SSF55136">
    <property type="entry name" value="Probable bacterial effector-binding domain"/>
    <property type="match status" value="1"/>
</dbReference>
<keyword evidence="2" id="KW-0238">DNA-binding</keyword>
<dbReference type="PRINTS" id="PR00032">
    <property type="entry name" value="HTHARAC"/>
</dbReference>
<dbReference type="InterPro" id="IPR011256">
    <property type="entry name" value="Reg_factor_effector_dom_sf"/>
</dbReference>
<dbReference type="InterPro" id="IPR020449">
    <property type="entry name" value="Tscrpt_reg_AraC-type_HTH"/>
</dbReference>
<dbReference type="Pfam" id="PF12833">
    <property type="entry name" value="HTH_18"/>
    <property type="match status" value="1"/>
</dbReference>
<comment type="caution">
    <text evidence="5">The sequence shown here is derived from an EMBL/GenBank/DDBJ whole genome shotgun (WGS) entry which is preliminary data.</text>
</comment>
<dbReference type="Gene3D" id="3.20.80.10">
    <property type="entry name" value="Regulatory factor, effector binding domain"/>
    <property type="match status" value="1"/>
</dbReference>
<name>A0AAJ1IBJ8_9SPIO</name>
<dbReference type="InterPro" id="IPR018062">
    <property type="entry name" value="HTH_AraC-typ_CS"/>
</dbReference>
<dbReference type="GO" id="GO:0003700">
    <property type="term" value="F:DNA-binding transcription factor activity"/>
    <property type="evidence" value="ECO:0007669"/>
    <property type="project" value="InterPro"/>
</dbReference>
<proteinExistence type="predicted"/>
<dbReference type="SUPFAM" id="SSF46689">
    <property type="entry name" value="Homeodomain-like"/>
    <property type="match status" value="2"/>
</dbReference>
<sequence length="293" mass="32989">MNGFYIESITNAVDYIENNLNKRITLAGISEASGLSKYHFHNIFMAYTGCKVFDAVTQLRLEKASELLTTTSKTVKDIAILCGFSDPAEFGKEFRRLFSISPSAFRKNRKLPVTYQPLKTMLTDSGVDYSEAKLISSKVAALDGFTIAYIRHNEAYAGDSALFIYLYNKLTTWAGSKDLLGSEQQNVVLYHHPEKIAEESRTRISIGISVPIDTKTSRDIGKINIDGGDYLVSRFSLRDEDYGKAWNRVYRDLLPELKLKPADGFSFELYPTNAKSDDRHSSIVDIYIPVIKT</sequence>
<protein>
    <submittedName>
        <fullName evidence="5">AraC family transcriptional regulator</fullName>
    </submittedName>
</protein>
<dbReference type="GO" id="GO:0043565">
    <property type="term" value="F:sequence-specific DNA binding"/>
    <property type="evidence" value="ECO:0007669"/>
    <property type="project" value="InterPro"/>
</dbReference>
<organism evidence="5 6">
    <name type="scientific">Candidatus Thalassospirochaeta sargassi</name>
    <dbReference type="NCBI Taxonomy" id="3119039"/>
    <lineage>
        <taxon>Bacteria</taxon>
        <taxon>Pseudomonadati</taxon>
        <taxon>Spirochaetota</taxon>
        <taxon>Spirochaetia</taxon>
        <taxon>Spirochaetales</taxon>
        <taxon>Spirochaetaceae</taxon>
        <taxon>Candidatus Thalassospirochaeta</taxon>
    </lineage>
</organism>
<feature type="domain" description="HTH araC/xylS-type" evidence="4">
    <location>
        <begin position="10"/>
        <end position="108"/>
    </location>
</feature>
<evidence type="ECO:0000313" key="6">
    <source>
        <dbReference type="Proteomes" id="UP001221217"/>
    </source>
</evidence>
<dbReference type="Proteomes" id="UP001221217">
    <property type="component" value="Unassembled WGS sequence"/>
</dbReference>
<dbReference type="InterPro" id="IPR050908">
    <property type="entry name" value="SmbC-like"/>
</dbReference>
<dbReference type="PANTHER" id="PTHR40055:SF1">
    <property type="entry name" value="TRANSCRIPTIONAL REGULATOR YGIV-RELATED"/>
    <property type="match status" value="1"/>
</dbReference>
<dbReference type="PROSITE" id="PS00041">
    <property type="entry name" value="HTH_ARAC_FAMILY_1"/>
    <property type="match status" value="1"/>
</dbReference>
<dbReference type="SMART" id="SM00342">
    <property type="entry name" value="HTH_ARAC"/>
    <property type="match status" value="1"/>
</dbReference>